<keyword evidence="4" id="KW-1185">Reference proteome</keyword>
<evidence type="ECO:0000259" key="2">
    <source>
        <dbReference type="PROSITE" id="PS51082"/>
    </source>
</evidence>
<evidence type="ECO:0000313" key="4">
    <source>
        <dbReference type="Proteomes" id="UP000694568"/>
    </source>
</evidence>
<reference evidence="3" key="1">
    <citation type="submission" date="2025-08" db="UniProtKB">
        <authorList>
            <consortium name="Ensembl"/>
        </authorList>
    </citation>
    <scope>IDENTIFICATION</scope>
</reference>
<reference evidence="3" key="2">
    <citation type="submission" date="2025-09" db="UniProtKB">
        <authorList>
            <consortium name="Ensembl"/>
        </authorList>
    </citation>
    <scope>IDENTIFICATION</scope>
</reference>
<organism evidence="3 4">
    <name type="scientific">Sander lucioperca</name>
    <name type="common">Pike-perch</name>
    <name type="synonym">Perca lucioperca</name>
    <dbReference type="NCBI Taxonomy" id="283035"/>
    <lineage>
        <taxon>Eukaryota</taxon>
        <taxon>Metazoa</taxon>
        <taxon>Chordata</taxon>
        <taxon>Craniata</taxon>
        <taxon>Vertebrata</taxon>
        <taxon>Euteleostomi</taxon>
        <taxon>Actinopterygii</taxon>
        <taxon>Neopterygii</taxon>
        <taxon>Teleostei</taxon>
        <taxon>Neoteleostei</taxon>
        <taxon>Acanthomorphata</taxon>
        <taxon>Eupercaria</taxon>
        <taxon>Perciformes</taxon>
        <taxon>Percoidei</taxon>
        <taxon>Percidae</taxon>
        <taxon>Luciopercinae</taxon>
        <taxon>Sander</taxon>
    </lineage>
</organism>
<protein>
    <recommendedName>
        <fullName evidence="2">WH2 domain-containing protein</fullName>
    </recommendedName>
</protein>
<dbReference type="AlphaFoldDB" id="A0A8C9Y2N7"/>
<feature type="region of interest" description="Disordered" evidence="1">
    <location>
        <begin position="1"/>
        <end position="35"/>
    </location>
</feature>
<dbReference type="GeneTree" id="ENSGT00940000155557"/>
<dbReference type="SMART" id="SM00246">
    <property type="entry name" value="WH2"/>
    <property type="match status" value="1"/>
</dbReference>
<dbReference type="PROSITE" id="PS51082">
    <property type="entry name" value="WH2"/>
    <property type="match status" value="1"/>
</dbReference>
<evidence type="ECO:0000313" key="3">
    <source>
        <dbReference type="Ensembl" id="ENSSLUP00000019626.1"/>
    </source>
</evidence>
<dbReference type="InterPro" id="IPR003124">
    <property type="entry name" value="WH2_dom"/>
</dbReference>
<proteinExistence type="predicted"/>
<dbReference type="Proteomes" id="UP000694568">
    <property type="component" value="Unplaced"/>
</dbReference>
<feature type="domain" description="WH2" evidence="2">
    <location>
        <begin position="36"/>
        <end position="53"/>
    </location>
</feature>
<feature type="compositionally biased region" description="Pro residues" evidence="1">
    <location>
        <begin position="1"/>
        <end position="18"/>
    </location>
</feature>
<accession>A0A8C9Y2N7</accession>
<dbReference type="GO" id="GO:0003779">
    <property type="term" value="F:actin binding"/>
    <property type="evidence" value="ECO:0007669"/>
    <property type="project" value="InterPro"/>
</dbReference>
<dbReference type="Ensembl" id="ENSSLUT00000020251.1">
    <property type="protein sequence ID" value="ENSSLUP00000019626.1"/>
    <property type="gene ID" value="ENSSLUG00000009059.1"/>
</dbReference>
<dbReference type="Pfam" id="PF02205">
    <property type="entry name" value="WH2"/>
    <property type="match status" value="1"/>
</dbReference>
<sequence length="80" mass="8564">SRMPPPPPPPGGPPPPPTFSQANTSPPKLSRDEAKGRGALLTDICKGTRLKKVAVVNDRSIELFCPPPWLICPESELIVV</sequence>
<name>A0A8C9Y2N7_SANLU</name>
<evidence type="ECO:0000256" key="1">
    <source>
        <dbReference type="SAM" id="MobiDB-lite"/>
    </source>
</evidence>